<name>A0A919MC00_9ACTN</name>
<feature type="region of interest" description="Disordered" evidence="1">
    <location>
        <begin position="1"/>
        <end position="26"/>
    </location>
</feature>
<proteinExistence type="predicted"/>
<keyword evidence="3" id="KW-1185">Reference proteome</keyword>
<accession>A0A919MC00</accession>
<dbReference type="AlphaFoldDB" id="A0A919MC00"/>
<dbReference type="EMBL" id="BOMH01000072">
    <property type="protein sequence ID" value="GID70159.1"/>
    <property type="molecule type" value="Genomic_DNA"/>
</dbReference>
<comment type="caution">
    <text evidence="2">The sequence shown here is derived from an EMBL/GenBank/DDBJ whole genome shotgun (WGS) entry which is preliminary data.</text>
</comment>
<dbReference type="Proteomes" id="UP000619479">
    <property type="component" value="Unassembled WGS sequence"/>
</dbReference>
<sequence length="58" mass="6320">MLSDLNPENFAEFTTSDGPDSPGVVHADAPAIVDLQPPDMVSDPRYQIVLLPQTLVER</sequence>
<evidence type="ECO:0000313" key="2">
    <source>
        <dbReference type="EMBL" id="GID70159.1"/>
    </source>
</evidence>
<protein>
    <submittedName>
        <fullName evidence="2">Uncharacterized protein</fullName>
    </submittedName>
</protein>
<gene>
    <name evidence="2" type="ORF">Acy02nite_80400</name>
</gene>
<evidence type="ECO:0000313" key="3">
    <source>
        <dbReference type="Proteomes" id="UP000619479"/>
    </source>
</evidence>
<evidence type="ECO:0000256" key="1">
    <source>
        <dbReference type="SAM" id="MobiDB-lite"/>
    </source>
</evidence>
<organism evidence="2 3">
    <name type="scientific">Actinoplanes cyaneus</name>
    <dbReference type="NCBI Taxonomy" id="52696"/>
    <lineage>
        <taxon>Bacteria</taxon>
        <taxon>Bacillati</taxon>
        <taxon>Actinomycetota</taxon>
        <taxon>Actinomycetes</taxon>
        <taxon>Micromonosporales</taxon>
        <taxon>Micromonosporaceae</taxon>
        <taxon>Actinoplanes</taxon>
    </lineage>
</organism>
<reference evidence="2" key="1">
    <citation type="submission" date="2021-01" db="EMBL/GenBank/DDBJ databases">
        <title>Whole genome shotgun sequence of Actinoplanes cyaneus NBRC 14990.</title>
        <authorList>
            <person name="Komaki H."/>
            <person name="Tamura T."/>
        </authorList>
    </citation>
    <scope>NUCLEOTIDE SEQUENCE</scope>
    <source>
        <strain evidence="2">NBRC 14990</strain>
    </source>
</reference>